<feature type="region of interest" description="Disordered" evidence="2">
    <location>
        <begin position="466"/>
        <end position="499"/>
    </location>
</feature>
<dbReference type="Pfam" id="PF03351">
    <property type="entry name" value="DOMON"/>
    <property type="match status" value="1"/>
</dbReference>
<evidence type="ECO:0000259" key="4">
    <source>
        <dbReference type="PROSITE" id="PS50836"/>
    </source>
</evidence>
<dbReference type="RefSeq" id="XP_030841370.1">
    <property type="nucleotide sequence ID" value="XM_030985510.1"/>
</dbReference>
<feature type="signal peptide" evidence="3">
    <location>
        <begin position="1"/>
        <end position="23"/>
    </location>
</feature>
<reference evidence="6" key="2">
    <citation type="submission" date="2021-01" db="UniProtKB">
        <authorList>
            <consortium name="EnsemblMetazoa"/>
        </authorList>
    </citation>
    <scope>IDENTIFICATION</scope>
</reference>
<protein>
    <recommendedName>
        <fullName evidence="8">Protein Skeletor</fullName>
    </recommendedName>
</protein>
<feature type="domain" description="DM13" evidence="5">
    <location>
        <begin position="148"/>
        <end position="255"/>
    </location>
</feature>
<dbReference type="Pfam" id="PF10517">
    <property type="entry name" value="DM13"/>
    <property type="match status" value="2"/>
</dbReference>
<dbReference type="EnsemblMetazoa" id="XM_030985510">
    <property type="protein sequence ID" value="XP_030841370"/>
    <property type="gene ID" value="LOC578503"/>
</dbReference>
<dbReference type="Proteomes" id="UP000007110">
    <property type="component" value="Unassembled WGS sequence"/>
</dbReference>
<dbReference type="CDD" id="cd09631">
    <property type="entry name" value="DOMON_DOH"/>
    <property type="match status" value="1"/>
</dbReference>
<dbReference type="InterPro" id="IPR005018">
    <property type="entry name" value="DOMON_domain"/>
</dbReference>
<organism evidence="6 7">
    <name type="scientific">Strongylocentrotus purpuratus</name>
    <name type="common">Purple sea urchin</name>
    <dbReference type="NCBI Taxonomy" id="7668"/>
    <lineage>
        <taxon>Eukaryota</taxon>
        <taxon>Metazoa</taxon>
        <taxon>Echinodermata</taxon>
        <taxon>Eleutherozoa</taxon>
        <taxon>Echinozoa</taxon>
        <taxon>Echinoidea</taxon>
        <taxon>Euechinoidea</taxon>
        <taxon>Echinacea</taxon>
        <taxon>Camarodonta</taxon>
        <taxon>Echinidea</taxon>
        <taxon>Strongylocentrotidae</taxon>
        <taxon>Strongylocentrotus</taxon>
    </lineage>
</organism>
<sequence>MAVSKMMVVLLAFLLHLASHADAQPAYHGKLVGSLSSYAHSVQGTVYAEDDRTLRIIGFSYDGTAPDAFLYGGETGSPSGDGFIIPKEDGTEEKLGSYSNVDITVTLPSSKTVSNLAWISVWCRQFGVDFGHVSFPSAFVPPSPYDLGALGFSPRVHGTSATAVVVLDPKKIRFENLNYDGLGPDAYFWVGPGDTPNNDGDYKIPDETGSLQIIKSYSGVNVTVTLLDNITVADIGHIGLWCVLFTEDFGHVDIPGLNVLNIPPLPLPTLTTTTSSMTTTARTTPSMEFCNCETLFVGELQVCWYIDGTDIVIRHSTPSEAGKYTAFGVSGSPTSTLMPGGDVVVTFVDDNGVAQAVDYHLGSRAQCSPQNGGGACPDVISSNSANNDVTLVESSIDNGMTHIVYRRPLAATDATYDKAISTTGPTYMIWAQGLINADGRVAYHSQRSPGNSNPQIDFNQVSSTCAPVSETTTAPSNPSDTTTTPSNPSETTPSEEEGWTIEGIMETEDATFTVEMGLTGGQQGYNYITGSVGWGIAWFINGQLIPVLTLSRGKTYTFLVSGGDEPSVNANYHPFYITDDSAGGYAQLSQDEQQNITIYAGPEEGPLCQWESTDETGSPDDYTSFEDYKNTLTVVCQSGEPGVLVWTVPMDAPDLLYYHCYTHRFLGWKIHVVDGEEGPGNPGGRVPSIAKSPPVVAAASLFASLSQYLAGLGMWLRQRA</sequence>
<feature type="chain" id="PRO_5029809326" description="Protein Skeletor" evidence="3">
    <location>
        <begin position="24"/>
        <end position="720"/>
    </location>
</feature>
<dbReference type="KEGG" id="spu:578503"/>
<dbReference type="PANTHER" id="PTHR24036:SF5">
    <property type="entry name" value="THROMBOMODULIN"/>
    <property type="match status" value="1"/>
</dbReference>
<dbReference type="PANTHER" id="PTHR24036">
    <property type="entry name" value="SKELETOR-RELATED"/>
    <property type="match status" value="1"/>
</dbReference>
<evidence type="ECO:0000259" key="5">
    <source>
        <dbReference type="PROSITE" id="PS51549"/>
    </source>
</evidence>
<dbReference type="AlphaFoldDB" id="A0A7M7NTS3"/>
<evidence type="ECO:0000313" key="7">
    <source>
        <dbReference type="Proteomes" id="UP000007110"/>
    </source>
</evidence>
<reference evidence="7" key="1">
    <citation type="submission" date="2015-02" db="EMBL/GenBank/DDBJ databases">
        <title>Genome sequencing for Strongylocentrotus purpuratus.</title>
        <authorList>
            <person name="Murali S."/>
            <person name="Liu Y."/>
            <person name="Vee V."/>
            <person name="English A."/>
            <person name="Wang M."/>
            <person name="Skinner E."/>
            <person name="Han Y."/>
            <person name="Muzny D.M."/>
            <person name="Worley K.C."/>
            <person name="Gibbs R.A."/>
        </authorList>
    </citation>
    <scope>NUCLEOTIDE SEQUENCE</scope>
</reference>
<dbReference type="GeneID" id="578503"/>
<accession>A0A7M7NTS3</accession>
<dbReference type="SMART" id="SM00664">
    <property type="entry name" value="DoH"/>
    <property type="match status" value="1"/>
</dbReference>
<feature type="domain" description="DOMON" evidence="4">
    <location>
        <begin position="298"/>
        <end position="433"/>
    </location>
</feature>
<keyword evidence="1" id="KW-0677">Repeat</keyword>
<dbReference type="PROSITE" id="PS51549">
    <property type="entry name" value="DM13"/>
    <property type="match status" value="2"/>
</dbReference>
<dbReference type="SMART" id="SM00686">
    <property type="entry name" value="DM13"/>
    <property type="match status" value="2"/>
</dbReference>
<dbReference type="InterPro" id="IPR052126">
    <property type="entry name" value="Spindle_Org/Thrombomodulin"/>
</dbReference>
<evidence type="ECO:0008006" key="8">
    <source>
        <dbReference type="Google" id="ProtNLM"/>
    </source>
</evidence>
<dbReference type="OrthoDB" id="2448405at2759"/>
<feature type="compositionally biased region" description="Low complexity" evidence="2">
    <location>
        <begin position="471"/>
        <end position="492"/>
    </location>
</feature>
<feature type="domain" description="DM13" evidence="5">
    <location>
        <begin position="29"/>
        <end position="136"/>
    </location>
</feature>
<dbReference type="InParanoid" id="A0A7M7NTS3"/>
<dbReference type="InterPro" id="IPR019545">
    <property type="entry name" value="DM13_domain"/>
</dbReference>
<evidence type="ECO:0000256" key="2">
    <source>
        <dbReference type="SAM" id="MobiDB-lite"/>
    </source>
</evidence>
<evidence type="ECO:0000256" key="3">
    <source>
        <dbReference type="SAM" id="SignalP"/>
    </source>
</evidence>
<evidence type="ECO:0000313" key="6">
    <source>
        <dbReference type="EnsemblMetazoa" id="XP_030841370"/>
    </source>
</evidence>
<dbReference type="InterPro" id="IPR045266">
    <property type="entry name" value="DOH_DOMON"/>
</dbReference>
<keyword evidence="7" id="KW-1185">Reference proteome</keyword>
<evidence type="ECO:0000256" key="1">
    <source>
        <dbReference type="ARBA" id="ARBA00022737"/>
    </source>
</evidence>
<proteinExistence type="predicted"/>
<name>A0A7M7NTS3_STRPU</name>
<keyword evidence="3" id="KW-0732">Signal</keyword>
<dbReference type="PROSITE" id="PS50836">
    <property type="entry name" value="DOMON"/>
    <property type="match status" value="1"/>
</dbReference>